<dbReference type="EMBL" id="CP002505">
    <property type="protein sequence ID" value="ADW73091.1"/>
    <property type="molecule type" value="Genomic_DNA"/>
</dbReference>
<evidence type="ECO:0000313" key="3">
    <source>
        <dbReference type="Proteomes" id="UP000007257"/>
    </source>
</evidence>
<reference evidence="2 3" key="2">
    <citation type="journal article" date="2012" name="J. Bacteriol.">
        <title>Complete Genome Sequence of Rahnella sp. Strain Y9602, a Gammaproteobacterium Isolate from Metal- and Radionuclide-Contaminated Soil.</title>
        <authorList>
            <person name="Martinez R.J."/>
            <person name="Bruce D."/>
            <person name="Detter C."/>
            <person name="Goodwin L.A."/>
            <person name="Han J."/>
            <person name="Han C.S."/>
            <person name="Held B."/>
            <person name="Land M.L."/>
            <person name="Mikhailova N."/>
            <person name="Nolan M."/>
            <person name="Pennacchio L."/>
            <person name="Pitluck S."/>
            <person name="Tapia R."/>
            <person name="Woyke T."/>
            <person name="Sobecky P.A."/>
        </authorList>
    </citation>
    <scope>NUCLEOTIDE SEQUENCE [LARGE SCALE GENOMIC DNA]</scope>
    <source>
        <strain evidence="2 3">Y9602</strain>
    </source>
</reference>
<dbReference type="HOGENOM" id="CLU_167496_1_1_6"/>
<dbReference type="AlphaFoldDB" id="A0A0H3F796"/>
<organism evidence="2 3">
    <name type="scientific">Rahnella sp. (strain Y9602)</name>
    <dbReference type="NCBI Taxonomy" id="2703885"/>
    <lineage>
        <taxon>Bacteria</taxon>
        <taxon>Pseudomonadati</taxon>
        <taxon>Pseudomonadota</taxon>
        <taxon>Gammaproteobacteria</taxon>
        <taxon>Enterobacterales</taxon>
        <taxon>Yersiniaceae</taxon>
        <taxon>Rahnella</taxon>
    </lineage>
</organism>
<name>A0A0H3F796_RAHSY</name>
<dbReference type="Pfam" id="PF17399">
    <property type="entry name" value="DUF5405"/>
    <property type="match status" value="1"/>
</dbReference>
<dbReference type="Proteomes" id="UP000007257">
    <property type="component" value="Chromosome"/>
</dbReference>
<accession>A0A0H3F796</accession>
<protein>
    <submittedName>
        <fullName evidence="2">Putative relication initiation protein</fullName>
    </submittedName>
</protein>
<dbReference type="RefSeq" id="WP_013574794.1">
    <property type="nucleotide sequence ID" value="NC_015061.1"/>
</dbReference>
<feature type="domain" description="DUF5405" evidence="1">
    <location>
        <begin position="4"/>
        <end position="87"/>
    </location>
</feature>
<proteinExistence type="predicted"/>
<dbReference type="KEGG" id="rah:Rahaq_1469"/>
<dbReference type="OrthoDB" id="6497534at2"/>
<evidence type="ECO:0000313" key="2">
    <source>
        <dbReference type="EMBL" id="ADW73091.1"/>
    </source>
</evidence>
<evidence type="ECO:0000259" key="1">
    <source>
        <dbReference type="Pfam" id="PF17399"/>
    </source>
</evidence>
<gene>
    <name evidence="2" type="ordered locus">Rahaq_1469</name>
</gene>
<sequence length="92" mass="10365">MIRISVGDNWVVTSDCYQFILNKKKTILSGDKKGQEYLEATAYYAKIDQLVKGLLHFHIRDSDVRTLAELADEIANIGDLCRVAFNVTQSGK</sequence>
<dbReference type="eggNOG" id="ENOG50334FK">
    <property type="taxonomic scope" value="Bacteria"/>
</dbReference>
<reference evidence="3" key="1">
    <citation type="submission" date="2011-01" db="EMBL/GenBank/DDBJ databases">
        <title>Complete sequence of chromosome of Rahnella sp. Y9602.</title>
        <authorList>
            <consortium name="US DOE Joint Genome Institute"/>
            <person name="Lucas S."/>
            <person name="Copeland A."/>
            <person name="Lapidus A."/>
            <person name="Cheng J.-F."/>
            <person name="Goodwin L."/>
            <person name="Pitluck S."/>
            <person name="Lu M."/>
            <person name="Detter J.C."/>
            <person name="Han C."/>
            <person name="Tapia R."/>
            <person name="Land M."/>
            <person name="Hauser L."/>
            <person name="Kyrpides N."/>
            <person name="Ivanova N."/>
            <person name="Ovchinnikova G."/>
            <person name="Pagani I."/>
            <person name="Sobecky P.A."/>
            <person name="Martinez R.J."/>
            <person name="Woyke T."/>
        </authorList>
    </citation>
    <scope>NUCLEOTIDE SEQUENCE [LARGE SCALE GENOMIC DNA]</scope>
    <source>
        <strain evidence="3">Y9602</strain>
    </source>
</reference>
<dbReference type="InterPro" id="IPR035404">
    <property type="entry name" value="DUF5405"/>
</dbReference>